<dbReference type="Proteomes" id="UP000319257">
    <property type="component" value="Unassembled WGS sequence"/>
</dbReference>
<dbReference type="STRING" id="1093900.A0A507AMQ9"/>
<dbReference type="PANTHER" id="PTHR10598:SF0">
    <property type="entry name" value="SET1_ASH2 HISTONE METHYLTRANSFERASE COMPLEX SUBUNIT ASH2"/>
    <property type="match status" value="1"/>
</dbReference>
<dbReference type="InterPro" id="IPR013320">
    <property type="entry name" value="ConA-like_dom_sf"/>
</dbReference>
<dbReference type="SUPFAM" id="SSF49899">
    <property type="entry name" value="Concanavalin A-like lectins/glucanases"/>
    <property type="match status" value="1"/>
</dbReference>
<feature type="compositionally biased region" description="Pro residues" evidence="4">
    <location>
        <begin position="145"/>
        <end position="155"/>
    </location>
</feature>
<dbReference type="GO" id="GO:0000976">
    <property type="term" value="F:transcription cis-regulatory region binding"/>
    <property type="evidence" value="ECO:0007669"/>
    <property type="project" value="TreeGrafter"/>
</dbReference>
<evidence type="ECO:0000256" key="1">
    <source>
        <dbReference type="ARBA" id="ARBA00004123"/>
    </source>
</evidence>
<dbReference type="PANTHER" id="PTHR10598">
    <property type="entry name" value="SET1/ASH2 HISTONE METHYLTRANSFERASE COMPLEX SUBUNIT ASH2"/>
    <property type="match status" value="1"/>
</dbReference>
<dbReference type="InParanoid" id="A0A507AMQ9"/>
<feature type="compositionally biased region" description="Low complexity" evidence="4">
    <location>
        <begin position="73"/>
        <end position="118"/>
    </location>
</feature>
<dbReference type="FunCoup" id="A0A507AMQ9">
    <property type="interactions" value="82"/>
</dbReference>
<dbReference type="AlphaFoldDB" id="A0A507AMQ9"/>
<sequence length="665" mass="72628">MPTDGDPAQKDPPVPHVRKETPIPPPVIPRLPSSLPQKRALVEDDHAPAVKSPLNPDSKIPKAQTPIPPPSIPAQATARAPTPSARASTPSARAPTPSARAPTPSARAPTPSARAPTPSTVPPPAAVPTPVAPVAAPAPSAPVQTPVPPPAPAAAPPADETPSMAREKRTKKESLKKRESKGALAGVDSARATPEPRRRDPRSAGGEALPMRYKLNGPIKPSDFDQAQGPVFRSHHEEEGPNGETIEFFEPSEQPVNRRGYVYEYGIADPKFPSSLYYRQTDTKPFHAHLSFEDAASSIYFDKSGLHVTGEHGFRMARANVAAREGRWYWECKITRGCIKDRKPDDPESHGHVRMGFARREASRDAPVGYDAYSYGLRDVAGQKLHMSRPKEFFPAGEDIQEGDVIGLEIQLPSEHLHRKVVQGSYNPAVDAADDEVGSTTQGPNIVRDRIPFRFQTSKLCFEKFDYHTIKELEDLMNPASMSSSGSGAANEPPNPNHPIPCMRTLPNSYIKIYKNGVLKGTPYTDLLAFLPPASSANPKMQEGARERLDDGTLGYYPAVSVFRNGAAEVNFGPNFWYPPPGHENPSEDVDMVDAGAPAVATPADRLKKLRPVGDRYDEQIVEDIVYDIIDEVHFWMQDGGRVVDRVENGIMREENRSRGMALED</sequence>
<evidence type="ECO:0000256" key="3">
    <source>
        <dbReference type="ARBA" id="ARBA00038149"/>
    </source>
</evidence>
<keyword evidence="2" id="KW-0539">Nucleus</keyword>
<evidence type="ECO:0000256" key="2">
    <source>
        <dbReference type="ARBA" id="ARBA00023242"/>
    </source>
</evidence>
<dbReference type="GO" id="GO:0048188">
    <property type="term" value="C:Set1C/COMPASS complex"/>
    <property type="evidence" value="ECO:0007669"/>
    <property type="project" value="InterPro"/>
</dbReference>
<evidence type="ECO:0000313" key="6">
    <source>
        <dbReference type="EMBL" id="TPX12005.1"/>
    </source>
</evidence>
<dbReference type="SMART" id="SM00449">
    <property type="entry name" value="SPRY"/>
    <property type="match status" value="1"/>
</dbReference>
<dbReference type="PROSITE" id="PS50188">
    <property type="entry name" value="B302_SPRY"/>
    <property type="match status" value="1"/>
</dbReference>
<feature type="region of interest" description="Disordered" evidence="4">
    <location>
        <begin position="1"/>
        <end position="209"/>
    </location>
</feature>
<comment type="similarity">
    <text evidence="3">Belongs to the cclA family.</text>
</comment>
<protein>
    <recommendedName>
        <fullName evidence="5">B30.2/SPRY domain-containing protein</fullName>
    </recommendedName>
</protein>
<feature type="compositionally biased region" description="Pro residues" evidence="4">
    <location>
        <begin position="119"/>
        <end position="131"/>
    </location>
</feature>
<feature type="region of interest" description="Disordered" evidence="4">
    <location>
        <begin position="478"/>
        <end position="499"/>
    </location>
</feature>
<dbReference type="OrthoDB" id="10266026at2759"/>
<dbReference type="Gene3D" id="2.60.120.920">
    <property type="match status" value="1"/>
</dbReference>
<evidence type="ECO:0000259" key="5">
    <source>
        <dbReference type="PROSITE" id="PS50188"/>
    </source>
</evidence>
<dbReference type="InterPro" id="IPR043136">
    <property type="entry name" value="B30.2/SPRY_sf"/>
</dbReference>
<dbReference type="CDD" id="cd12872">
    <property type="entry name" value="SPRY_Ash2"/>
    <property type="match status" value="1"/>
</dbReference>
<accession>A0A507AMQ9</accession>
<dbReference type="InterPro" id="IPR003877">
    <property type="entry name" value="SPRY_dom"/>
</dbReference>
<feature type="compositionally biased region" description="Basic and acidic residues" evidence="4">
    <location>
        <begin position="165"/>
        <end position="181"/>
    </location>
</feature>
<gene>
    <name evidence="6" type="ORF">E0L32_007308</name>
</gene>
<evidence type="ECO:0000256" key="4">
    <source>
        <dbReference type="SAM" id="MobiDB-lite"/>
    </source>
</evidence>
<keyword evidence="7" id="KW-1185">Reference proteome</keyword>
<dbReference type="RefSeq" id="XP_030993716.1">
    <property type="nucleotide sequence ID" value="XM_031142038.1"/>
</dbReference>
<organism evidence="6 7">
    <name type="scientific">Thyridium curvatum</name>
    <dbReference type="NCBI Taxonomy" id="1093900"/>
    <lineage>
        <taxon>Eukaryota</taxon>
        <taxon>Fungi</taxon>
        <taxon>Dikarya</taxon>
        <taxon>Ascomycota</taxon>
        <taxon>Pezizomycotina</taxon>
        <taxon>Sordariomycetes</taxon>
        <taxon>Sordariomycetidae</taxon>
        <taxon>Thyridiales</taxon>
        <taxon>Thyridiaceae</taxon>
        <taxon>Thyridium</taxon>
    </lineage>
</organism>
<feature type="domain" description="B30.2/SPRY" evidence="5">
    <location>
        <begin position="268"/>
        <end position="467"/>
    </location>
</feature>
<dbReference type="InterPro" id="IPR037353">
    <property type="entry name" value="ASH2"/>
</dbReference>
<evidence type="ECO:0000313" key="7">
    <source>
        <dbReference type="Proteomes" id="UP000319257"/>
    </source>
</evidence>
<name>A0A507AMQ9_9PEZI</name>
<reference evidence="6 7" key="1">
    <citation type="submission" date="2019-06" db="EMBL/GenBank/DDBJ databases">
        <title>Draft genome sequence of the filamentous fungus Phialemoniopsis curvata isolated from diesel fuel.</title>
        <authorList>
            <person name="Varaljay V.A."/>
            <person name="Lyon W.J."/>
            <person name="Crouch A.L."/>
            <person name="Drake C.E."/>
            <person name="Hollomon J.M."/>
            <person name="Nadeau L.J."/>
            <person name="Nunn H.S."/>
            <person name="Stevenson B.S."/>
            <person name="Bojanowski C.L."/>
            <person name="Crookes-Goodson W.J."/>
        </authorList>
    </citation>
    <scope>NUCLEOTIDE SEQUENCE [LARGE SCALE GENOMIC DNA]</scope>
    <source>
        <strain evidence="6 7">D216</strain>
    </source>
</reference>
<dbReference type="GeneID" id="41974755"/>
<feature type="compositionally biased region" description="Low complexity" evidence="4">
    <location>
        <begin position="480"/>
        <end position="490"/>
    </location>
</feature>
<comment type="caution">
    <text evidence="6">The sequence shown here is derived from an EMBL/GenBank/DDBJ whole genome shotgun (WGS) entry which is preliminary data.</text>
</comment>
<dbReference type="EMBL" id="SKBQ01000044">
    <property type="protein sequence ID" value="TPX12005.1"/>
    <property type="molecule type" value="Genomic_DNA"/>
</dbReference>
<dbReference type="InterPro" id="IPR001870">
    <property type="entry name" value="B30.2/SPRY"/>
</dbReference>
<comment type="subcellular location">
    <subcellularLocation>
        <location evidence="1">Nucleus</location>
    </subcellularLocation>
</comment>
<proteinExistence type="inferred from homology"/>
<feature type="compositionally biased region" description="Low complexity" evidence="4">
    <location>
        <begin position="132"/>
        <end position="144"/>
    </location>
</feature>